<dbReference type="Pfam" id="PF13639">
    <property type="entry name" value="zf-RING_2"/>
    <property type="match status" value="1"/>
</dbReference>
<dbReference type="Proteomes" id="UP000694388">
    <property type="component" value="Unplaced"/>
</dbReference>
<dbReference type="GO" id="GO:1990116">
    <property type="term" value="P:ribosome-associated ubiquitin-dependent protein catabolic process"/>
    <property type="evidence" value="ECO:0007669"/>
    <property type="project" value="UniProtKB-UniRule"/>
</dbReference>
<dbReference type="PROSITE" id="PS50089">
    <property type="entry name" value="ZF_RING_2"/>
    <property type="match status" value="1"/>
</dbReference>
<keyword evidence="12 16" id="KW-0833">Ubl conjugation pathway</keyword>
<evidence type="ECO:0000256" key="1">
    <source>
        <dbReference type="ARBA" id="ARBA00000900"/>
    </source>
</evidence>
<dbReference type="GeneTree" id="ENSGT00390000016055"/>
<comment type="similarity">
    <text evidence="4 16">Belongs to the LTN1 family.</text>
</comment>
<dbReference type="EC" id="2.3.2.27" evidence="5 16"/>
<dbReference type="GO" id="GO:0008270">
    <property type="term" value="F:zinc ion binding"/>
    <property type="evidence" value="ECO:0007669"/>
    <property type="project" value="UniProtKB-KW"/>
</dbReference>
<keyword evidence="19" id="KW-1185">Reference proteome</keyword>
<dbReference type="PANTHER" id="PTHR12389">
    <property type="entry name" value="ZINC FINGER PROTEIN 294"/>
    <property type="match status" value="1"/>
</dbReference>
<evidence type="ECO:0000256" key="10">
    <source>
        <dbReference type="ARBA" id="ARBA00022737"/>
    </source>
</evidence>
<evidence type="ECO:0000259" key="17">
    <source>
        <dbReference type="PROSITE" id="PS50089"/>
    </source>
</evidence>
<organism evidence="18 19">
    <name type="scientific">Eptatretus burgeri</name>
    <name type="common">Inshore hagfish</name>
    <dbReference type="NCBI Taxonomy" id="7764"/>
    <lineage>
        <taxon>Eukaryota</taxon>
        <taxon>Metazoa</taxon>
        <taxon>Chordata</taxon>
        <taxon>Craniata</taxon>
        <taxon>Vertebrata</taxon>
        <taxon>Cyclostomata</taxon>
        <taxon>Myxini</taxon>
        <taxon>Myxiniformes</taxon>
        <taxon>Myxinidae</taxon>
        <taxon>Eptatretinae</taxon>
        <taxon>Eptatretus</taxon>
    </lineage>
</organism>
<dbReference type="InterPro" id="IPR054477">
    <property type="entry name" value="LTN1_E3_ligase_6th"/>
</dbReference>
<evidence type="ECO:0000256" key="8">
    <source>
        <dbReference type="ARBA" id="ARBA00022679"/>
    </source>
</evidence>
<accession>A0A8C4QP95</accession>
<comment type="function">
    <text evidence="16">E3 ubiquitin-protein ligase. Component of the ribosome quality control complex (RQC), a ribosome-associated complex that mediates ubiquitination and extraction of incompletely synthesized nascent chains for proteasomal degradation.</text>
</comment>
<dbReference type="FunFam" id="3.30.40.10:FF:000038">
    <property type="entry name" value="E3 ubiquitin-protein ligase listerin"/>
    <property type="match status" value="1"/>
</dbReference>
<dbReference type="OMA" id="GSMELIM"/>
<dbReference type="Pfam" id="PF23009">
    <property type="entry name" value="UBC_like"/>
    <property type="match status" value="1"/>
</dbReference>
<reference evidence="18" key="1">
    <citation type="submission" date="2025-08" db="UniProtKB">
        <authorList>
            <consortium name="Ensembl"/>
        </authorList>
    </citation>
    <scope>IDENTIFICATION</scope>
</reference>
<evidence type="ECO:0000256" key="9">
    <source>
        <dbReference type="ARBA" id="ARBA00022723"/>
    </source>
</evidence>
<evidence type="ECO:0000256" key="2">
    <source>
        <dbReference type="ARBA" id="ARBA00004514"/>
    </source>
</evidence>
<dbReference type="InterPro" id="IPR001841">
    <property type="entry name" value="Znf_RING"/>
</dbReference>
<dbReference type="SUPFAM" id="SSF57850">
    <property type="entry name" value="RING/U-box"/>
    <property type="match status" value="1"/>
</dbReference>
<evidence type="ECO:0000256" key="14">
    <source>
        <dbReference type="ARBA" id="ARBA00032366"/>
    </source>
</evidence>
<dbReference type="CDD" id="cd16491">
    <property type="entry name" value="RING-CH-C4HC3_LTN1"/>
    <property type="match status" value="1"/>
</dbReference>
<dbReference type="Ensembl" id="ENSEBUT00000018367.1">
    <property type="protein sequence ID" value="ENSEBUP00000017792.1"/>
    <property type="gene ID" value="ENSEBUG00000011115.1"/>
</dbReference>
<comment type="subcellular location">
    <subcellularLocation>
        <location evidence="2">Cytoplasm</location>
        <location evidence="2">Cytosol</location>
    </subcellularLocation>
</comment>
<proteinExistence type="inferred from homology"/>
<dbReference type="InterPro" id="IPR039804">
    <property type="entry name" value="RING-CH-C4HC3_LTN1"/>
</dbReference>
<dbReference type="InterPro" id="IPR039795">
    <property type="entry name" value="LTN1/Rkr1"/>
</dbReference>
<comment type="subunit">
    <text evidence="16">Component of the ribosome quality control complex (RQC).</text>
</comment>
<evidence type="ECO:0000256" key="16">
    <source>
        <dbReference type="RuleBase" id="RU367090"/>
    </source>
</evidence>
<dbReference type="GO" id="GO:0016567">
    <property type="term" value="P:protein ubiquitination"/>
    <property type="evidence" value="ECO:0007669"/>
    <property type="project" value="UniProtKB-UniPathway"/>
</dbReference>
<evidence type="ECO:0000256" key="4">
    <source>
        <dbReference type="ARBA" id="ARBA00007997"/>
    </source>
</evidence>
<dbReference type="GO" id="GO:0061630">
    <property type="term" value="F:ubiquitin protein ligase activity"/>
    <property type="evidence" value="ECO:0007669"/>
    <property type="project" value="UniProtKB-UniRule"/>
</dbReference>
<dbReference type="GO" id="GO:0043023">
    <property type="term" value="F:ribosomal large subunit binding"/>
    <property type="evidence" value="ECO:0007669"/>
    <property type="project" value="TreeGrafter"/>
</dbReference>
<evidence type="ECO:0000256" key="5">
    <source>
        <dbReference type="ARBA" id="ARBA00012483"/>
    </source>
</evidence>
<comment type="pathway">
    <text evidence="3 16">Protein modification; protein ubiquitination.</text>
</comment>
<dbReference type="GO" id="GO:0005829">
    <property type="term" value="C:cytosol"/>
    <property type="evidence" value="ECO:0007669"/>
    <property type="project" value="UniProtKB-SubCell"/>
</dbReference>
<dbReference type="Pfam" id="PF22999">
    <property type="entry name" value="LTN1_E3_ligase_6th"/>
    <property type="match status" value="1"/>
</dbReference>
<keyword evidence="13 16" id="KW-0862">Zinc</keyword>
<keyword evidence="9 16" id="KW-0479">Metal-binding</keyword>
<dbReference type="AlphaFoldDB" id="A0A8C4QP95"/>
<evidence type="ECO:0000313" key="19">
    <source>
        <dbReference type="Proteomes" id="UP000694388"/>
    </source>
</evidence>
<keyword evidence="11 15" id="KW-0863">Zinc-finger</keyword>
<comment type="catalytic activity">
    <reaction evidence="1 16">
        <text>S-ubiquitinyl-[E2 ubiquitin-conjugating enzyme]-L-cysteine + [acceptor protein]-L-lysine = [E2 ubiquitin-conjugating enzyme]-L-cysteine + N(6)-ubiquitinyl-[acceptor protein]-L-lysine.</text>
        <dbReference type="EC" id="2.3.2.27"/>
    </reaction>
</comment>
<evidence type="ECO:0000256" key="15">
    <source>
        <dbReference type="PROSITE-ProRule" id="PRU00175"/>
    </source>
</evidence>
<dbReference type="GO" id="GO:0072344">
    <property type="term" value="P:rescue of stalled ribosome"/>
    <property type="evidence" value="ECO:0007669"/>
    <property type="project" value="UniProtKB-UniRule"/>
</dbReference>
<dbReference type="InterPro" id="IPR054478">
    <property type="entry name" value="LTN1_UBC"/>
</dbReference>
<keyword evidence="7" id="KW-0963">Cytoplasm</keyword>
<evidence type="ECO:0000313" key="18">
    <source>
        <dbReference type="Ensembl" id="ENSEBUP00000017792.1"/>
    </source>
</evidence>
<evidence type="ECO:0000256" key="12">
    <source>
        <dbReference type="ARBA" id="ARBA00022786"/>
    </source>
</evidence>
<evidence type="ECO:0000256" key="3">
    <source>
        <dbReference type="ARBA" id="ARBA00004906"/>
    </source>
</evidence>
<evidence type="ECO:0000256" key="7">
    <source>
        <dbReference type="ARBA" id="ARBA00022490"/>
    </source>
</evidence>
<protein>
    <recommendedName>
        <fullName evidence="6 16">E3 ubiquitin-protein ligase listerin</fullName>
        <ecNumber evidence="5 16">2.3.2.27</ecNumber>
    </recommendedName>
    <alternativeName>
        <fullName evidence="14 16">RING-type E3 ubiquitin transferase listerin</fullName>
    </alternativeName>
</protein>
<keyword evidence="10" id="KW-0677">Repeat</keyword>
<evidence type="ECO:0000256" key="11">
    <source>
        <dbReference type="ARBA" id="ARBA00022771"/>
    </source>
</evidence>
<dbReference type="UniPathway" id="UPA00143"/>
<dbReference type="InterPro" id="IPR011016">
    <property type="entry name" value="Znf_RING-CH"/>
</dbReference>
<name>A0A8C4QP95_EPTBU</name>
<evidence type="ECO:0000256" key="6">
    <source>
        <dbReference type="ARBA" id="ARBA00017157"/>
    </source>
</evidence>
<dbReference type="SMART" id="SM00744">
    <property type="entry name" value="RINGv"/>
    <property type="match status" value="1"/>
</dbReference>
<evidence type="ECO:0000256" key="13">
    <source>
        <dbReference type="ARBA" id="ARBA00022833"/>
    </source>
</evidence>
<feature type="domain" description="RING-type" evidence="17">
    <location>
        <begin position="188"/>
        <end position="235"/>
    </location>
</feature>
<reference evidence="18" key="2">
    <citation type="submission" date="2025-09" db="UniProtKB">
        <authorList>
            <consortium name="Ensembl"/>
        </authorList>
    </citation>
    <scope>IDENTIFICATION</scope>
</reference>
<dbReference type="GO" id="GO:1990112">
    <property type="term" value="C:RQC complex"/>
    <property type="evidence" value="ECO:0007669"/>
    <property type="project" value="UniProtKB-UniRule"/>
</dbReference>
<keyword evidence="8 16" id="KW-0808">Transferase</keyword>
<sequence>AYLRHSNTLSCLLQNLFRLMPVRPTAIDSRMQVAHLACWVYRSVLQVLPAAARLWWQGQEKRVAGAVESYTARHVSPCLLALELSAVQRRSNKIPNLTVRARPTAREVLAAYEANEVYVELLVCLPASLPLGVPTVECSRRVAVSPQQWRSWLLQLHAFLKNQNGSIIEGLELWKANVEKRFEGVEECAICFSIIHGTNCSLPCKACRTCRKKFHNACLYKWFSTSNKANCPLCRERFF</sequence>
<dbReference type="InterPro" id="IPR013083">
    <property type="entry name" value="Znf_RING/FYVE/PHD"/>
</dbReference>
<dbReference type="PANTHER" id="PTHR12389:SF0">
    <property type="entry name" value="E3 UBIQUITIN-PROTEIN LIGASE LISTERIN"/>
    <property type="match status" value="1"/>
</dbReference>
<dbReference type="Gene3D" id="3.30.40.10">
    <property type="entry name" value="Zinc/RING finger domain, C3HC4 (zinc finger)"/>
    <property type="match status" value="1"/>
</dbReference>